<keyword evidence="1" id="KW-0472">Membrane</keyword>
<keyword evidence="1" id="KW-1133">Transmembrane helix</keyword>
<keyword evidence="1" id="KW-0812">Transmembrane</keyword>
<reference evidence="2 3" key="1">
    <citation type="journal article" date="2010" name="Proc. Natl. Acad. Sci. U.S.A.">
        <title>Insights into evolution of multicellular fungi from the assembled chromosomes of the mushroom Coprinopsis cinerea (Coprinus cinereus).</title>
        <authorList>
            <person name="Stajich J.E."/>
            <person name="Wilke S.K."/>
            <person name="Ahren D."/>
            <person name="Au C.H."/>
            <person name="Birren B.W."/>
            <person name="Borodovsky M."/>
            <person name="Burns C."/>
            <person name="Canback B."/>
            <person name="Casselton L.A."/>
            <person name="Cheng C.K."/>
            <person name="Deng J."/>
            <person name="Dietrich F.S."/>
            <person name="Fargo D.C."/>
            <person name="Farman M.L."/>
            <person name="Gathman A.C."/>
            <person name="Goldberg J."/>
            <person name="Guigo R."/>
            <person name="Hoegger P.J."/>
            <person name="Hooker J.B."/>
            <person name="Huggins A."/>
            <person name="James T.Y."/>
            <person name="Kamada T."/>
            <person name="Kilaru S."/>
            <person name="Kodira C."/>
            <person name="Kues U."/>
            <person name="Kupfer D."/>
            <person name="Kwan H.S."/>
            <person name="Lomsadze A."/>
            <person name="Li W."/>
            <person name="Lilly W.W."/>
            <person name="Ma L.J."/>
            <person name="Mackey A.J."/>
            <person name="Manning G."/>
            <person name="Martin F."/>
            <person name="Muraguchi H."/>
            <person name="Natvig D.O."/>
            <person name="Palmerini H."/>
            <person name="Ramesh M.A."/>
            <person name="Rehmeyer C.J."/>
            <person name="Roe B.A."/>
            <person name="Shenoy N."/>
            <person name="Stanke M."/>
            <person name="Ter-Hovhannisyan V."/>
            <person name="Tunlid A."/>
            <person name="Velagapudi R."/>
            <person name="Vision T.J."/>
            <person name="Zeng Q."/>
            <person name="Zolan M.E."/>
            <person name="Pukkila P.J."/>
        </authorList>
    </citation>
    <scope>NUCLEOTIDE SEQUENCE [LARGE SCALE GENOMIC DNA]</scope>
    <source>
        <strain evidence="3">Okayama-7 / 130 / ATCC MYA-4618 / FGSC 9003</strain>
    </source>
</reference>
<sequence length="74" mass="8046">MANSRVFIHPSPAQAALSAAKPWTRSAGIWGFGTGAAVFLLLSVTPLVRREVLEKTPGLSWYFEDKTPASDKPF</sequence>
<organism evidence="2 3">
    <name type="scientific">Coprinopsis cinerea (strain Okayama-7 / 130 / ATCC MYA-4618 / FGSC 9003)</name>
    <name type="common">Inky cap fungus</name>
    <name type="synonym">Hormographiella aspergillata</name>
    <dbReference type="NCBI Taxonomy" id="240176"/>
    <lineage>
        <taxon>Eukaryota</taxon>
        <taxon>Fungi</taxon>
        <taxon>Dikarya</taxon>
        <taxon>Basidiomycota</taxon>
        <taxon>Agaricomycotina</taxon>
        <taxon>Agaricomycetes</taxon>
        <taxon>Agaricomycetidae</taxon>
        <taxon>Agaricales</taxon>
        <taxon>Agaricineae</taxon>
        <taxon>Psathyrellaceae</taxon>
        <taxon>Coprinopsis</taxon>
    </lineage>
</organism>
<dbReference type="PANTHER" id="PTHR28254:SF1">
    <property type="entry name" value="CYTOCHROME B-C1 COMPLEX SUBUNIT 10, MITOCHONDRIAL"/>
    <property type="match status" value="1"/>
</dbReference>
<dbReference type="eggNOG" id="ENOG502RIW5">
    <property type="taxonomic scope" value="Eukaryota"/>
</dbReference>
<dbReference type="Pfam" id="PF09796">
    <property type="entry name" value="QCR10"/>
    <property type="match status" value="1"/>
</dbReference>
<dbReference type="OrthoDB" id="2391627at2759"/>
<dbReference type="InterPro" id="IPR019182">
    <property type="entry name" value="Cytochrome_b-c1_su10_fun"/>
</dbReference>
<accession>A8N705</accession>
<gene>
    <name evidence="2" type="ORF">CC1G_06877</name>
</gene>
<dbReference type="RefSeq" id="XP_001830611.1">
    <property type="nucleotide sequence ID" value="XM_001830559.1"/>
</dbReference>
<dbReference type="PANTHER" id="PTHR28254">
    <property type="entry name" value="CYTOCHROME B-C1 COMPLEX SUBUNIT 10"/>
    <property type="match status" value="1"/>
</dbReference>
<keyword evidence="3" id="KW-1185">Reference proteome</keyword>
<dbReference type="OMA" id="GNYYEDK"/>
<comment type="caution">
    <text evidence="2">The sequence shown here is derived from an EMBL/GenBank/DDBJ whole genome shotgun (WGS) entry which is preliminary data.</text>
</comment>
<dbReference type="GeneID" id="6007056"/>
<protein>
    <submittedName>
        <fullName evidence="2">Uncharacterized protein</fullName>
    </submittedName>
</protein>
<dbReference type="AlphaFoldDB" id="A8N705"/>
<dbReference type="GO" id="GO:0006122">
    <property type="term" value="P:mitochondrial electron transport, ubiquinol to cytochrome c"/>
    <property type="evidence" value="ECO:0007669"/>
    <property type="project" value="InterPro"/>
</dbReference>
<dbReference type="EMBL" id="AACS02000003">
    <property type="protein sequence ID" value="EAU91242.1"/>
    <property type="molecule type" value="Genomic_DNA"/>
</dbReference>
<dbReference type="GO" id="GO:0005739">
    <property type="term" value="C:mitochondrion"/>
    <property type="evidence" value="ECO:0007669"/>
    <property type="project" value="GOC"/>
</dbReference>
<name>A8N705_COPC7</name>
<evidence type="ECO:0000313" key="3">
    <source>
        <dbReference type="Proteomes" id="UP000001861"/>
    </source>
</evidence>
<dbReference type="VEuPathDB" id="FungiDB:CC1G_06877"/>
<evidence type="ECO:0000256" key="1">
    <source>
        <dbReference type="SAM" id="Phobius"/>
    </source>
</evidence>
<proteinExistence type="predicted"/>
<dbReference type="InParanoid" id="A8N705"/>
<dbReference type="Proteomes" id="UP000001861">
    <property type="component" value="Unassembled WGS sequence"/>
</dbReference>
<feature type="transmembrane region" description="Helical" evidence="1">
    <location>
        <begin position="27"/>
        <end position="48"/>
    </location>
</feature>
<evidence type="ECO:0000313" key="2">
    <source>
        <dbReference type="EMBL" id="EAU91242.1"/>
    </source>
</evidence>
<dbReference type="KEGG" id="cci:CC1G_06877"/>
<dbReference type="STRING" id="240176.A8N705"/>